<gene>
    <name evidence="4" type="ORF">TCIL3000_5_2600</name>
</gene>
<dbReference type="PROSITE" id="PS51387">
    <property type="entry name" value="FAD_PCMH"/>
    <property type="match status" value="1"/>
</dbReference>
<dbReference type="Pfam" id="PF04030">
    <property type="entry name" value="ALO"/>
    <property type="match status" value="1"/>
</dbReference>
<dbReference type="InterPro" id="IPR016167">
    <property type="entry name" value="FAD-bd_PCMH_sub1"/>
</dbReference>
<accession>G0UMY9</accession>
<dbReference type="EMBL" id="HE575318">
    <property type="protein sequence ID" value="CCC90548.1"/>
    <property type="molecule type" value="Genomic_DNA"/>
</dbReference>
<dbReference type="PANTHER" id="PTHR43762:SF1">
    <property type="entry name" value="D-ARABINONO-1,4-LACTONE OXIDASE"/>
    <property type="match status" value="1"/>
</dbReference>
<evidence type="ECO:0000256" key="1">
    <source>
        <dbReference type="ARBA" id="ARBA00023002"/>
    </source>
</evidence>
<evidence type="ECO:0000256" key="2">
    <source>
        <dbReference type="SAM" id="MobiDB-lite"/>
    </source>
</evidence>
<evidence type="ECO:0000313" key="4">
    <source>
        <dbReference type="EMBL" id="CCC90548.1"/>
    </source>
</evidence>
<dbReference type="PIRSF" id="PIRSF000136">
    <property type="entry name" value="LGO_GLO"/>
    <property type="match status" value="1"/>
</dbReference>
<dbReference type="SUPFAM" id="SSF56176">
    <property type="entry name" value="FAD-binding/transporter-associated domain-like"/>
    <property type="match status" value="1"/>
</dbReference>
<feature type="domain" description="FAD-binding PCMH-type" evidence="3">
    <location>
        <begin position="22"/>
        <end position="191"/>
    </location>
</feature>
<dbReference type="InterPro" id="IPR006094">
    <property type="entry name" value="Oxid_FAD_bind_N"/>
</dbReference>
<dbReference type="InterPro" id="IPR016166">
    <property type="entry name" value="FAD-bd_PCMH"/>
</dbReference>
<feature type="compositionally biased region" description="Polar residues" evidence="2">
    <location>
        <begin position="247"/>
        <end position="268"/>
    </location>
</feature>
<dbReference type="GO" id="GO:0071949">
    <property type="term" value="F:FAD binding"/>
    <property type="evidence" value="ECO:0007669"/>
    <property type="project" value="InterPro"/>
</dbReference>
<dbReference type="VEuPathDB" id="TriTrypDB:TcIL3000_5_2600"/>
<evidence type="ECO:0000259" key="3">
    <source>
        <dbReference type="PROSITE" id="PS51387"/>
    </source>
</evidence>
<dbReference type="AlphaFoldDB" id="G0UMY9"/>
<dbReference type="Gene3D" id="3.30.465.10">
    <property type="match status" value="1"/>
</dbReference>
<organism evidence="4">
    <name type="scientific">Trypanosoma congolense (strain IL3000)</name>
    <dbReference type="NCBI Taxonomy" id="1068625"/>
    <lineage>
        <taxon>Eukaryota</taxon>
        <taxon>Discoba</taxon>
        <taxon>Euglenozoa</taxon>
        <taxon>Kinetoplastea</taxon>
        <taxon>Metakinetoplastina</taxon>
        <taxon>Trypanosomatida</taxon>
        <taxon>Trypanosomatidae</taxon>
        <taxon>Trypanosoma</taxon>
        <taxon>Nannomonas</taxon>
    </lineage>
</organism>
<dbReference type="InterPro" id="IPR036318">
    <property type="entry name" value="FAD-bd_PCMH-like_sf"/>
</dbReference>
<dbReference type="InterPro" id="IPR010031">
    <property type="entry name" value="FAD_lactone_oxidase-like"/>
</dbReference>
<dbReference type="GO" id="GO:0003885">
    <property type="term" value="F:D-arabinono-1,4-lactone oxidase activity"/>
    <property type="evidence" value="ECO:0007669"/>
    <property type="project" value="InterPro"/>
</dbReference>
<proteinExistence type="predicted"/>
<dbReference type="PANTHER" id="PTHR43762">
    <property type="entry name" value="L-GULONOLACTONE OXIDASE"/>
    <property type="match status" value="1"/>
</dbReference>
<dbReference type="Pfam" id="PF01565">
    <property type="entry name" value="FAD_binding_4"/>
    <property type="match status" value="1"/>
</dbReference>
<feature type="region of interest" description="Disordered" evidence="2">
    <location>
        <begin position="244"/>
        <end position="269"/>
    </location>
</feature>
<dbReference type="InterPro" id="IPR007173">
    <property type="entry name" value="ALO_C"/>
</dbReference>
<dbReference type="Gene3D" id="3.30.43.10">
    <property type="entry name" value="Uridine Diphospho-n-acetylenolpyruvylglucosamine Reductase, domain 2"/>
    <property type="match status" value="1"/>
</dbReference>
<sequence length="506" mass="57082">MTWRNGREQPSDGSWTNMACIGRCSPRRHHYPTSVVEIIGLVKHIRSSGERCRVAGAGKSPNTCAFTDGHLIHMDRLNRITSIDEQAMTITCEAGVLMHNVFDELSRHDLMLRCVPSYVETTVAGVIATATHSSGINSRSISDYVVKLQVVDGAGVLRTFDSSTPKELSLAACHLGVLGVVVSVTLQAERKSLWRLESRPIALSTLTRGDTLHRRINESEFYRFFWMPNTDCCYESIGTRIRDAETPTGNQGDSVMSATRKTDVSGSETDVEKGMGFGGMYKSWLKEQKSLRSRTCKVLKGNWLRHNVVEAALAASTFYPGIQPYINRAYRYIFYSTPDVQYGTSLECFSFDCLFKQWACEWAIDIDNALQAFHYLRDLIKSENLRVHFPVEFRFTGADSTALSPAHGRKTCWIGIVMYRPHLLHAPDTMRYYDAFSQAMTAIGGRPHWAKYYTWGPADVKAAYGQNWEDFLRLRTKMDPNDIFLNGWFNSLTGRSPVINSTISHL</sequence>
<protein>
    <submittedName>
        <fullName evidence="4">Uncharacterized protein TCIL3000_5_2600</fullName>
    </submittedName>
</protein>
<keyword evidence="1" id="KW-0560">Oxidoreductase</keyword>
<dbReference type="GO" id="GO:0016020">
    <property type="term" value="C:membrane"/>
    <property type="evidence" value="ECO:0007669"/>
    <property type="project" value="InterPro"/>
</dbReference>
<name>G0UMY9_TRYCI</name>
<dbReference type="Gene3D" id="3.30.70.2520">
    <property type="match status" value="1"/>
</dbReference>
<dbReference type="InterPro" id="IPR016169">
    <property type="entry name" value="FAD-bd_PCMH_sub2"/>
</dbReference>
<reference evidence="4" key="1">
    <citation type="journal article" date="2012" name="Proc. Natl. Acad. Sci. U.S.A.">
        <title>Antigenic diversity is generated by distinct evolutionary mechanisms in African trypanosome species.</title>
        <authorList>
            <person name="Jackson A.P."/>
            <person name="Berry A."/>
            <person name="Aslett M."/>
            <person name="Allison H.C."/>
            <person name="Burton P."/>
            <person name="Vavrova-Anderson J."/>
            <person name="Brown R."/>
            <person name="Browne H."/>
            <person name="Corton N."/>
            <person name="Hauser H."/>
            <person name="Gamble J."/>
            <person name="Gilderthorp R."/>
            <person name="Marcello L."/>
            <person name="McQuillan J."/>
            <person name="Otto T.D."/>
            <person name="Quail M.A."/>
            <person name="Sanders M.J."/>
            <person name="van Tonder A."/>
            <person name="Ginger M.L."/>
            <person name="Field M.C."/>
            <person name="Barry J.D."/>
            <person name="Hertz-Fowler C."/>
            <person name="Berriman M."/>
        </authorList>
    </citation>
    <scope>NUCLEOTIDE SEQUENCE</scope>
    <source>
        <strain evidence="4">IL3000</strain>
    </source>
</reference>